<dbReference type="InterPro" id="IPR008323">
    <property type="entry name" value="UCP033563"/>
</dbReference>
<reference evidence="1 2" key="2">
    <citation type="submission" date="2019-05" db="EMBL/GenBank/DDBJ databases">
        <authorList>
            <person name="Lianzixin W."/>
        </authorList>
    </citation>
    <scope>NUCLEOTIDE SEQUENCE [LARGE SCALE GENOMIC DNA]</scope>
    <source>
        <strain evidence="1 2">EC11</strain>
    </source>
</reference>
<dbReference type="EMBL" id="VEVQ02000018">
    <property type="protein sequence ID" value="NHN27818.1"/>
    <property type="molecule type" value="Genomic_DNA"/>
</dbReference>
<evidence type="ECO:0000313" key="1">
    <source>
        <dbReference type="EMBL" id="NHN27818.1"/>
    </source>
</evidence>
<organism evidence="1 2">
    <name type="scientific">Flavobacterium jejuense</name>
    <dbReference type="NCBI Taxonomy" id="1544455"/>
    <lineage>
        <taxon>Bacteria</taxon>
        <taxon>Pseudomonadati</taxon>
        <taxon>Bacteroidota</taxon>
        <taxon>Flavobacteriia</taxon>
        <taxon>Flavobacteriales</taxon>
        <taxon>Flavobacteriaceae</taxon>
        <taxon>Flavobacterium</taxon>
    </lineage>
</organism>
<dbReference type="Proteomes" id="UP000817854">
    <property type="component" value="Unassembled WGS sequence"/>
</dbReference>
<accession>A0ABX0IVT1</accession>
<protein>
    <submittedName>
        <fullName evidence="1">DUF1015 family protein</fullName>
    </submittedName>
</protein>
<dbReference type="PIRSF" id="PIRSF033563">
    <property type="entry name" value="UCP033563"/>
    <property type="match status" value="1"/>
</dbReference>
<comment type="caution">
    <text evidence="1">The sequence shown here is derived from an EMBL/GenBank/DDBJ whole genome shotgun (WGS) entry which is preliminary data.</text>
</comment>
<dbReference type="RefSeq" id="WP_140964327.1">
    <property type="nucleotide sequence ID" value="NZ_VEVQ02000018.1"/>
</dbReference>
<keyword evidence="2" id="KW-1185">Reference proteome</keyword>
<evidence type="ECO:0000313" key="2">
    <source>
        <dbReference type="Proteomes" id="UP000817854"/>
    </source>
</evidence>
<name>A0ABX0IVT1_9FLAO</name>
<sequence length="409" mass="47794">MSKIIPFKAVRPAPDKIGLVTCRNYDDYSQAELAAWLNFNPYSFLHVINPAYAHSQKISWDKRFKGVALKYKDFKTDGIFIQEEKAVFYVYEIQTKKQTFTGIIAGTSVEDYQNDVIKKHEDTLQYRVELFKDYLHQTQFNTEPVLITYPDSVEINTWLLLKKQSEPIYSFSTTTKEKHTLWKIDTQSDIDWLQEHFENIPNLYIADGHHRSASAEVLFEQDKHLGNSNLNYFMSFLIAESNVKIYEFNRMVRDLNHHSKEAFLEKLADNFIIKCKDQELWKPENKFEFGMYLDGVFYALFYKHTIEEVSGTSSILNNLDAQILYNKVLFPILGIEDLRNDERIDYISGKQSITSIKQIVDEGEFEVGFMLYPSDISEIKALADNNLIMPPKSTYIEPKFRSGLIVYEL</sequence>
<dbReference type="Pfam" id="PF06245">
    <property type="entry name" value="DUF1015"/>
    <property type="match status" value="1"/>
</dbReference>
<dbReference type="PANTHER" id="PTHR36454:SF1">
    <property type="entry name" value="DUF1015 DOMAIN-CONTAINING PROTEIN"/>
    <property type="match status" value="1"/>
</dbReference>
<reference evidence="2" key="1">
    <citation type="submission" date="2019-05" db="EMBL/GenBank/DDBJ databases">
        <title>Flavobacterium profundi sp. nov., isolated from a deep-sea seamount.</title>
        <authorList>
            <person name="Zhang D.-C."/>
        </authorList>
    </citation>
    <scope>NUCLEOTIDE SEQUENCE [LARGE SCALE GENOMIC DNA]</scope>
    <source>
        <strain evidence="2">EC11</strain>
    </source>
</reference>
<dbReference type="PANTHER" id="PTHR36454">
    <property type="entry name" value="LMO2823 PROTEIN"/>
    <property type="match status" value="1"/>
</dbReference>
<proteinExistence type="predicted"/>
<reference evidence="1 2" key="3">
    <citation type="submission" date="2020-02" db="EMBL/GenBank/DDBJ databases">
        <title>Flavobacterium profundi sp. nov., isolated from a deep-sea seamount.</title>
        <authorList>
            <person name="Zhang D.-C."/>
        </authorList>
    </citation>
    <scope>NUCLEOTIDE SEQUENCE [LARGE SCALE GENOMIC DNA]</scope>
    <source>
        <strain evidence="1 2">EC11</strain>
    </source>
</reference>
<gene>
    <name evidence="1" type="ORF">FIA58_019240</name>
</gene>